<dbReference type="Pfam" id="PF08281">
    <property type="entry name" value="Sigma70_r4_2"/>
    <property type="match status" value="1"/>
</dbReference>
<dbReference type="InterPro" id="IPR036388">
    <property type="entry name" value="WH-like_DNA-bd_sf"/>
</dbReference>
<dbReference type="GO" id="GO:0006352">
    <property type="term" value="P:DNA-templated transcription initiation"/>
    <property type="evidence" value="ECO:0007669"/>
    <property type="project" value="InterPro"/>
</dbReference>
<accession>A0A1I6XR18</accession>
<evidence type="ECO:0000256" key="1">
    <source>
        <dbReference type="ARBA" id="ARBA00010641"/>
    </source>
</evidence>
<dbReference type="SUPFAM" id="SSF88946">
    <property type="entry name" value="Sigma2 domain of RNA polymerase sigma factors"/>
    <property type="match status" value="1"/>
</dbReference>
<dbReference type="STRING" id="477690.SAMN05216474_0379"/>
<organism evidence="7 8">
    <name type="scientific">Lishizhenia tianjinensis</name>
    <dbReference type="NCBI Taxonomy" id="477690"/>
    <lineage>
        <taxon>Bacteria</taxon>
        <taxon>Pseudomonadati</taxon>
        <taxon>Bacteroidota</taxon>
        <taxon>Flavobacteriia</taxon>
        <taxon>Flavobacteriales</taxon>
        <taxon>Crocinitomicaceae</taxon>
        <taxon>Lishizhenia</taxon>
    </lineage>
</organism>
<dbReference type="GO" id="GO:0003677">
    <property type="term" value="F:DNA binding"/>
    <property type="evidence" value="ECO:0007669"/>
    <property type="project" value="InterPro"/>
</dbReference>
<dbReference type="Gene3D" id="1.10.10.10">
    <property type="entry name" value="Winged helix-like DNA-binding domain superfamily/Winged helix DNA-binding domain"/>
    <property type="match status" value="1"/>
</dbReference>
<evidence type="ECO:0000259" key="5">
    <source>
        <dbReference type="Pfam" id="PF04542"/>
    </source>
</evidence>
<feature type="domain" description="RNA polymerase sigma-70 region 2" evidence="5">
    <location>
        <begin position="27"/>
        <end position="94"/>
    </location>
</feature>
<keyword evidence="2" id="KW-0805">Transcription regulation</keyword>
<dbReference type="InterPro" id="IPR013325">
    <property type="entry name" value="RNA_pol_sigma_r2"/>
</dbReference>
<dbReference type="Proteomes" id="UP000236454">
    <property type="component" value="Unassembled WGS sequence"/>
</dbReference>
<dbReference type="GO" id="GO:0016987">
    <property type="term" value="F:sigma factor activity"/>
    <property type="evidence" value="ECO:0007669"/>
    <property type="project" value="UniProtKB-KW"/>
</dbReference>
<dbReference type="SUPFAM" id="SSF88659">
    <property type="entry name" value="Sigma3 and sigma4 domains of RNA polymerase sigma factors"/>
    <property type="match status" value="1"/>
</dbReference>
<keyword evidence="3" id="KW-0731">Sigma factor</keyword>
<dbReference type="PANTHER" id="PTHR43133:SF51">
    <property type="entry name" value="RNA POLYMERASE SIGMA FACTOR"/>
    <property type="match status" value="1"/>
</dbReference>
<evidence type="ECO:0000313" key="8">
    <source>
        <dbReference type="Proteomes" id="UP000236454"/>
    </source>
</evidence>
<keyword evidence="8" id="KW-1185">Reference proteome</keyword>
<proteinExistence type="inferred from homology"/>
<name>A0A1I6XR18_9FLAO</name>
<dbReference type="RefSeq" id="WP_090245714.1">
    <property type="nucleotide sequence ID" value="NZ_FPAS01000001.1"/>
</dbReference>
<evidence type="ECO:0000313" key="7">
    <source>
        <dbReference type="EMBL" id="SFT40523.1"/>
    </source>
</evidence>
<dbReference type="EMBL" id="FPAS01000001">
    <property type="protein sequence ID" value="SFT40523.1"/>
    <property type="molecule type" value="Genomic_DNA"/>
</dbReference>
<sequence length="187" mass="21597">MLLLDDKEILRLHRKGGAFSQKAFNALVSQYAQQLYWQIRRQTKNHEDTNDVLQNTLLKVYKALDKFEGKSALSTWMYSIARNETYTFLEKRNKQVKQEYDDASLELINRSGDLGGLTPTQIENLLFEALDTLPEKQAQVFQLKYFEHLSFNEISKQLGTSVGGLKASYHHAVKKIEENLKNALNLL</sequence>
<dbReference type="InterPro" id="IPR013324">
    <property type="entry name" value="RNA_pol_sigma_r3/r4-like"/>
</dbReference>
<dbReference type="OrthoDB" id="9780326at2"/>
<protein>
    <submittedName>
        <fullName evidence="7">RNA polymerase sigma-70 factor, ECF subfamily</fullName>
    </submittedName>
</protein>
<dbReference type="Pfam" id="PF04542">
    <property type="entry name" value="Sigma70_r2"/>
    <property type="match status" value="1"/>
</dbReference>
<dbReference type="PANTHER" id="PTHR43133">
    <property type="entry name" value="RNA POLYMERASE ECF-TYPE SIGMA FACTO"/>
    <property type="match status" value="1"/>
</dbReference>
<dbReference type="Gene3D" id="1.10.1740.10">
    <property type="match status" value="1"/>
</dbReference>
<dbReference type="InterPro" id="IPR013249">
    <property type="entry name" value="RNA_pol_sigma70_r4_t2"/>
</dbReference>
<feature type="domain" description="RNA polymerase sigma factor 70 region 4 type 2" evidence="6">
    <location>
        <begin position="126"/>
        <end position="176"/>
    </location>
</feature>
<evidence type="ECO:0000256" key="3">
    <source>
        <dbReference type="ARBA" id="ARBA00023082"/>
    </source>
</evidence>
<dbReference type="CDD" id="cd06171">
    <property type="entry name" value="Sigma70_r4"/>
    <property type="match status" value="1"/>
</dbReference>
<comment type="similarity">
    <text evidence="1">Belongs to the sigma-70 factor family. ECF subfamily.</text>
</comment>
<dbReference type="InterPro" id="IPR039425">
    <property type="entry name" value="RNA_pol_sigma-70-like"/>
</dbReference>
<dbReference type="InterPro" id="IPR007627">
    <property type="entry name" value="RNA_pol_sigma70_r2"/>
</dbReference>
<dbReference type="AlphaFoldDB" id="A0A1I6XR18"/>
<keyword evidence="4" id="KW-0804">Transcription</keyword>
<evidence type="ECO:0000259" key="6">
    <source>
        <dbReference type="Pfam" id="PF08281"/>
    </source>
</evidence>
<dbReference type="InterPro" id="IPR014284">
    <property type="entry name" value="RNA_pol_sigma-70_dom"/>
</dbReference>
<gene>
    <name evidence="7" type="ORF">SAMN05216474_0379</name>
</gene>
<evidence type="ECO:0000256" key="2">
    <source>
        <dbReference type="ARBA" id="ARBA00023015"/>
    </source>
</evidence>
<dbReference type="NCBIfam" id="TIGR02937">
    <property type="entry name" value="sigma70-ECF"/>
    <property type="match status" value="1"/>
</dbReference>
<reference evidence="7 8" key="1">
    <citation type="submission" date="2016-10" db="EMBL/GenBank/DDBJ databases">
        <authorList>
            <person name="de Groot N.N."/>
        </authorList>
    </citation>
    <scope>NUCLEOTIDE SEQUENCE [LARGE SCALE GENOMIC DNA]</scope>
    <source>
        <strain evidence="7 8">CGMCC 1.7005</strain>
    </source>
</reference>
<evidence type="ECO:0000256" key="4">
    <source>
        <dbReference type="ARBA" id="ARBA00023163"/>
    </source>
</evidence>